<dbReference type="Proteomes" id="UP000095287">
    <property type="component" value="Unplaced"/>
</dbReference>
<keyword evidence="1" id="KW-1133">Transmembrane helix</keyword>
<evidence type="ECO:0000313" key="3">
    <source>
        <dbReference type="Proteomes" id="UP000095287"/>
    </source>
</evidence>
<keyword evidence="1" id="KW-0472">Membrane</keyword>
<proteinExistence type="predicted"/>
<keyword evidence="3" id="KW-1185">Reference proteome</keyword>
<protein>
    <submittedName>
        <fullName evidence="4">Acyl_transf_3 domain-containing protein</fullName>
    </submittedName>
</protein>
<feature type="transmembrane region" description="Helical" evidence="1">
    <location>
        <begin position="129"/>
        <end position="151"/>
    </location>
</feature>
<evidence type="ECO:0000313" key="4">
    <source>
        <dbReference type="WBParaSite" id="L893_g14013.t1"/>
    </source>
</evidence>
<dbReference type="GO" id="GO:0016747">
    <property type="term" value="F:acyltransferase activity, transferring groups other than amino-acyl groups"/>
    <property type="evidence" value="ECO:0007669"/>
    <property type="project" value="InterPro"/>
</dbReference>
<organism evidence="3 4">
    <name type="scientific">Steinernema glaseri</name>
    <dbReference type="NCBI Taxonomy" id="37863"/>
    <lineage>
        <taxon>Eukaryota</taxon>
        <taxon>Metazoa</taxon>
        <taxon>Ecdysozoa</taxon>
        <taxon>Nematoda</taxon>
        <taxon>Chromadorea</taxon>
        <taxon>Rhabditida</taxon>
        <taxon>Tylenchina</taxon>
        <taxon>Panagrolaimomorpha</taxon>
        <taxon>Strongyloidoidea</taxon>
        <taxon>Steinernematidae</taxon>
        <taxon>Steinernema</taxon>
    </lineage>
</organism>
<dbReference type="InterPro" id="IPR050879">
    <property type="entry name" value="Acyltransferase_3"/>
</dbReference>
<dbReference type="InterPro" id="IPR002656">
    <property type="entry name" value="Acyl_transf_3_dom"/>
</dbReference>
<sequence>MSDMRADLQGFRGFSAILLLLFGLFSRTFKNGFTGIDVFFVLSGYVSQMQYADKATTINGIYKYFGNKITGIFPIYFVALLGTLLVGSLFLPAGYSDDLISDAKWAILFASNWKGYFTNKGFYMQEYSFLHHTWVISLQLQYFLIAPFLFLQLSRCRTAEMKLTVCYVTAFISFLFQLSSSGPSSSESLCARLWQFQVGAISCLSTPSRELLEEQKRRDFWAYEQSEIVGKKWREEGRFLDC</sequence>
<evidence type="ECO:0000259" key="2">
    <source>
        <dbReference type="Pfam" id="PF01757"/>
    </source>
</evidence>
<evidence type="ECO:0000256" key="1">
    <source>
        <dbReference type="SAM" id="Phobius"/>
    </source>
</evidence>
<dbReference type="GO" id="GO:0016020">
    <property type="term" value="C:membrane"/>
    <property type="evidence" value="ECO:0007669"/>
    <property type="project" value="TreeGrafter"/>
</dbReference>
<name>A0A1I7Y977_9BILA</name>
<dbReference type="GO" id="GO:0000271">
    <property type="term" value="P:polysaccharide biosynthetic process"/>
    <property type="evidence" value="ECO:0007669"/>
    <property type="project" value="TreeGrafter"/>
</dbReference>
<dbReference type="WBParaSite" id="L893_g14013.t1">
    <property type="protein sequence ID" value="L893_g14013.t1"/>
    <property type="gene ID" value="L893_g14013"/>
</dbReference>
<feature type="transmembrane region" description="Helical" evidence="1">
    <location>
        <begin position="73"/>
        <end position="95"/>
    </location>
</feature>
<keyword evidence="1" id="KW-0812">Transmembrane</keyword>
<dbReference type="PANTHER" id="PTHR23028:SF53">
    <property type="entry name" value="ACYL_TRANSF_3 DOMAIN-CONTAINING PROTEIN"/>
    <property type="match status" value="1"/>
</dbReference>
<feature type="transmembrane region" description="Helical" evidence="1">
    <location>
        <begin position="12"/>
        <end position="29"/>
    </location>
</feature>
<dbReference type="PANTHER" id="PTHR23028">
    <property type="entry name" value="ACETYLTRANSFERASE"/>
    <property type="match status" value="1"/>
</dbReference>
<dbReference type="Pfam" id="PF01757">
    <property type="entry name" value="Acyl_transf_3"/>
    <property type="match status" value="1"/>
</dbReference>
<dbReference type="AlphaFoldDB" id="A0A1I7Y977"/>
<feature type="domain" description="Acyltransferase 3" evidence="2">
    <location>
        <begin position="30"/>
        <end position="179"/>
    </location>
</feature>
<accession>A0A1I7Y977</accession>
<reference evidence="4" key="1">
    <citation type="submission" date="2016-11" db="UniProtKB">
        <authorList>
            <consortium name="WormBaseParasite"/>
        </authorList>
    </citation>
    <scope>IDENTIFICATION</scope>
</reference>